<evidence type="ECO:0000256" key="11">
    <source>
        <dbReference type="ARBA" id="ARBA00048701"/>
    </source>
</evidence>
<evidence type="ECO:0000256" key="17">
    <source>
        <dbReference type="SAM" id="Phobius"/>
    </source>
</evidence>
<comment type="catalytic activity">
    <reaction evidence="14">
        <text>13-(9Z-octadecenoyloxy)-octadecanoate + H2O = 13-hydroxy-octadecanoate + (9Z)-octadecenoate + H(+)</text>
        <dbReference type="Rhea" id="RHEA:52064"/>
        <dbReference type="ChEBI" id="CHEBI:15377"/>
        <dbReference type="ChEBI" id="CHEBI:15378"/>
        <dbReference type="ChEBI" id="CHEBI:30823"/>
        <dbReference type="ChEBI" id="CHEBI:136303"/>
        <dbReference type="ChEBI" id="CHEBI:136304"/>
    </reaction>
    <physiologicalReaction direction="left-to-right" evidence="14">
        <dbReference type="Rhea" id="RHEA:52065"/>
    </physiologicalReaction>
</comment>
<keyword evidence="6 17" id="KW-0472">Membrane</keyword>
<organism evidence="18">
    <name type="scientific">Plectreurys tristis</name>
    <name type="common">Spider</name>
    <name type="synonym">Plectreurys bispinosus</name>
    <dbReference type="NCBI Taxonomy" id="33319"/>
    <lineage>
        <taxon>Eukaryota</taxon>
        <taxon>Metazoa</taxon>
        <taxon>Ecdysozoa</taxon>
        <taxon>Arthropoda</taxon>
        <taxon>Chelicerata</taxon>
        <taxon>Arachnida</taxon>
        <taxon>Araneae</taxon>
        <taxon>Araneomorphae</taxon>
        <taxon>Haplogynae</taxon>
        <taxon>Pholcoidea</taxon>
        <taxon>Plectreuridae</taxon>
        <taxon>Plectreurys</taxon>
    </lineage>
</organism>
<evidence type="ECO:0000256" key="6">
    <source>
        <dbReference type="ARBA" id="ARBA00023136"/>
    </source>
</evidence>
<comment type="catalytic activity">
    <reaction evidence="10">
        <text>12-octadecanoyloxy-octadecanoate + H2O = 12-hydroxyoctadecanoate + octadecanoate + H(+)</text>
        <dbReference type="Rhea" id="RHEA:52080"/>
        <dbReference type="ChEBI" id="CHEBI:15377"/>
        <dbReference type="ChEBI" id="CHEBI:15378"/>
        <dbReference type="ChEBI" id="CHEBI:25629"/>
        <dbReference type="ChEBI" id="CHEBI:84201"/>
        <dbReference type="ChEBI" id="CHEBI:136330"/>
    </reaction>
    <physiologicalReaction direction="left-to-right" evidence="10">
        <dbReference type="Rhea" id="RHEA:52081"/>
    </physiologicalReaction>
</comment>
<dbReference type="Pfam" id="PF04750">
    <property type="entry name" value="Far-17a_AIG1"/>
    <property type="match status" value="1"/>
</dbReference>
<dbReference type="GO" id="GO:0016020">
    <property type="term" value="C:membrane"/>
    <property type="evidence" value="ECO:0007669"/>
    <property type="project" value="InterPro"/>
</dbReference>
<protein>
    <submittedName>
        <fullName evidence="18">Clone 805 transcribed RNA sequence</fullName>
    </submittedName>
</protein>
<evidence type="ECO:0000256" key="8">
    <source>
        <dbReference type="ARBA" id="ARBA00047427"/>
    </source>
</evidence>
<dbReference type="EMBL" id="KJ124624">
    <property type="protein sequence ID" value="AJD25279.1"/>
    <property type="molecule type" value="Transcribed_RNA"/>
</dbReference>
<accession>A0A0C4W5V9</accession>
<evidence type="ECO:0000256" key="4">
    <source>
        <dbReference type="ARBA" id="ARBA00022692"/>
    </source>
</evidence>
<evidence type="ECO:0000256" key="3">
    <source>
        <dbReference type="ARBA" id="ARBA00009300"/>
    </source>
</evidence>
<feature type="transmembrane region" description="Helical" evidence="17">
    <location>
        <begin position="86"/>
        <end position="105"/>
    </location>
</feature>
<dbReference type="InterPro" id="IPR006838">
    <property type="entry name" value="ADTRP_AIG1"/>
</dbReference>
<evidence type="ECO:0000256" key="5">
    <source>
        <dbReference type="ARBA" id="ARBA00022989"/>
    </source>
</evidence>
<comment type="catalytic activity">
    <reaction evidence="7">
        <text>12-hexadecanoyloxy-octadecanoate + H2O = 12-hydroxyoctadecanoate + hexadecanoate + H(+)</text>
        <dbReference type="Rhea" id="RHEA:52056"/>
        <dbReference type="ChEBI" id="CHEBI:7896"/>
        <dbReference type="ChEBI" id="CHEBI:15377"/>
        <dbReference type="ChEBI" id="CHEBI:15378"/>
        <dbReference type="ChEBI" id="CHEBI:83677"/>
        <dbReference type="ChEBI" id="CHEBI:84201"/>
    </reaction>
    <physiologicalReaction direction="left-to-right" evidence="7">
        <dbReference type="Rhea" id="RHEA:52057"/>
    </physiologicalReaction>
</comment>
<evidence type="ECO:0000256" key="2">
    <source>
        <dbReference type="ARBA" id="ARBA00004127"/>
    </source>
</evidence>
<evidence type="ECO:0000256" key="15">
    <source>
        <dbReference type="ARBA" id="ARBA00049322"/>
    </source>
</evidence>
<evidence type="ECO:0000256" key="14">
    <source>
        <dbReference type="ARBA" id="ARBA00049296"/>
    </source>
</evidence>
<feature type="transmembrane region" description="Helical" evidence="17">
    <location>
        <begin position="47"/>
        <end position="66"/>
    </location>
</feature>
<comment type="catalytic activity">
    <reaction evidence="13">
        <text>9-octadecanoyloxy-octadecanoate + H2O = 9-hydroxy-octadecanoate + octadecanoate + H(+)</text>
        <dbReference type="Rhea" id="RHEA:52096"/>
        <dbReference type="ChEBI" id="CHEBI:15377"/>
        <dbReference type="ChEBI" id="CHEBI:15378"/>
        <dbReference type="ChEBI" id="CHEBI:25629"/>
        <dbReference type="ChEBI" id="CHEBI:136286"/>
        <dbReference type="ChEBI" id="CHEBI:136373"/>
    </reaction>
    <physiologicalReaction direction="left-to-right" evidence="13">
        <dbReference type="Rhea" id="RHEA:52097"/>
    </physiologicalReaction>
</comment>
<dbReference type="AlphaFoldDB" id="A0A0C4W5V9"/>
<proteinExistence type="inferred from homology"/>
<keyword evidence="5 17" id="KW-1133">Transmembrane helix</keyword>
<comment type="catalytic activity">
    <reaction evidence="1">
        <text>9-(9Z-hexadecenoyloxy)-octadecanoate + H2O = (9Z)-hexadecenoate + 9-hydroxy-octadecanoate + H(+)</text>
        <dbReference type="Rhea" id="RHEA:52068"/>
        <dbReference type="ChEBI" id="CHEBI:15377"/>
        <dbReference type="ChEBI" id="CHEBI:15378"/>
        <dbReference type="ChEBI" id="CHEBI:32372"/>
        <dbReference type="ChEBI" id="CHEBI:136286"/>
        <dbReference type="ChEBI" id="CHEBI:136309"/>
    </reaction>
    <physiologicalReaction direction="left-to-right" evidence="1">
        <dbReference type="Rhea" id="RHEA:52069"/>
    </physiologicalReaction>
</comment>
<dbReference type="PANTHER" id="PTHR10989:SF16">
    <property type="entry name" value="AT02829P-RELATED"/>
    <property type="match status" value="1"/>
</dbReference>
<dbReference type="PANTHER" id="PTHR10989">
    <property type="entry name" value="ANDROGEN-INDUCED PROTEIN 1-RELATED"/>
    <property type="match status" value="1"/>
</dbReference>
<comment type="catalytic activity">
    <reaction evidence="11">
        <text>12-(9Z-octadecenoyloxy)-octadecanoate + H2O = 12-hydroxyoctadecanoate + (9Z)-octadecenoate + H(+)</text>
        <dbReference type="Rhea" id="RHEA:52060"/>
        <dbReference type="ChEBI" id="CHEBI:15377"/>
        <dbReference type="ChEBI" id="CHEBI:15378"/>
        <dbReference type="ChEBI" id="CHEBI:30823"/>
        <dbReference type="ChEBI" id="CHEBI:84201"/>
        <dbReference type="ChEBI" id="CHEBI:136302"/>
    </reaction>
    <physiologicalReaction direction="left-to-right" evidence="11">
        <dbReference type="Rhea" id="RHEA:52061"/>
    </physiologicalReaction>
</comment>
<comment type="subcellular location">
    <subcellularLocation>
        <location evidence="2">Endomembrane system</location>
        <topology evidence="2">Multi-pass membrane protein</topology>
    </subcellularLocation>
</comment>
<comment type="catalytic activity">
    <reaction evidence="8">
        <text>13-octadecanoyloxy-octadecanoate + H2O = 13-hydroxy-octadecanoate + octadecanoate + H(+)</text>
        <dbReference type="Rhea" id="RHEA:52084"/>
        <dbReference type="ChEBI" id="CHEBI:15377"/>
        <dbReference type="ChEBI" id="CHEBI:15378"/>
        <dbReference type="ChEBI" id="CHEBI:25629"/>
        <dbReference type="ChEBI" id="CHEBI:136304"/>
        <dbReference type="ChEBI" id="CHEBI:136335"/>
    </reaction>
    <physiologicalReaction direction="left-to-right" evidence="8">
        <dbReference type="Rhea" id="RHEA:52085"/>
    </physiologicalReaction>
</comment>
<comment type="similarity">
    <text evidence="3">Belongs to the AIG1 family.</text>
</comment>
<evidence type="ECO:0000256" key="9">
    <source>
        <dbReference type="ARBA" id="ARBA00047863"/>
    </source>
</evidence>
<feature type="transmembrane region" description="Helical" evidence="17">
    <location>
        <begin position="156"/>
        <end position="182"/>
    </location>
</feature>
<keyword evidence="4 17" id="KW-0812">Transmembrane</keyword>
<feature type="transmembrane region" description="Helical" evidence="17">
    <location>
        <begin position="125"/>
        <end position="144"/>
    </location>
</feature>
<dbReference type="GO" id="GO:0012505">
    <property type="term" value="C:endomembrane system"/>
    <property type="evidence" value="ECO:0007669"/>
    <property type="project" value="UniProtKB-SubCell"/>
</dbReference>
<evidence type="ECO:0000256" key="10">
    <source>
        <dbReference type="ARBA" id="ARBA00048680"/>
    </source>
</evidence>
<evidence type="ECO:0000256" key="7">
    <source>
        <dbReference type="ARBA" id="ARBA00047368"/>
    </source>
</evidence>
<evidence type="ECO:0000256" key="12">
    <source>
        <dbReference type="ARBA" id="ARBA00048800"/>
    </source>
</evidence>
<comment type="catalytic activity">
    <reaction evidence="16">
        <text>12-(9Z-hexadecenoyloxy)-octadecanoate + H2O = 12-hydroxyoctadecanoate + (9Z)-hexadecenoate + H(+)</text>
        <dbReference type="Rhea" id="RHEA:52072"/>
        <dbReference type="ChEBI" id="CHEBI:15377"/>
        <dbReference type="ChEBI" id="CHEBI:15378"/>
        <dbReference type="ChEBI" id="CHEBI:32372"/>
        <dbReference type="ChEBI" id="CHEBI:84201"/>
        <dbReference type="ChEBI" id="CHEBI:136312"/>
    </reaction>
    <physiologicalReaction direction="left-to-right" evidence="16">
        <dbReference type="Rhea" id="RHEA:52073"/>
    </physiologicalReaction>
</comment>
<name>A0A0C4W5V9_PLETR</name>
<evidence type="ECO:0000256" key="1">
    <source>
        <dbReference type="ARBA" id="ARBA00000923"/>
    </source>
</evidence>
<comment type="catalytic activity">
    <reaction evidence="15">
        <text>13-(9Z-hexadecenoyloxy)-octadecanoate + H2O = 13-hydroxy-octadecanoate + (9Z)-hexadecenoate + H(+)</text>
        <dbReference type="Rhea" id="RHEA:52076"/>
        <dbReference type="ChEBI" id="CHEBI:15377"/>
        <dbReference type="ChEBI" id="CHEBI:15378"/>
        <dbReference type="ChEBI" id="CHEBI:32372"/>
        <dbReference type="ChEBI" id="CHEBI:136304"/>
        <dbReference type="ChEBI" id="CHEBI:136315"/>
    </reaction>
    <physiologicalReaction direction="left-to-right" evidence="15">
        <dbReference type="Rhea" id="RHEA:52077"/>
    </physiologicalReaction>
</comment>
<comment type="catalytic activity">
    <reaction evidence="12">
        <text>9-(9Z-octadecenoyloxy)-octadecanoate + H2O = 9-hydroxy-octadecanoate + (9Z)-octadecenoate + H(+)</text>
        <dbReference type="Rhea" id="RHEA:52048"/>
        <dbReference type="ChEBI" id="CHEBI:15377"/>
        <dbReference type="ChEBI" id="CHEBI:15378"/>
        <dbReference type="ChEBI" id="CHEBI:30823"/>
        <dbReference type="ChEBI" id="CHEBI:136282"/>
        <dbReference type="ChEBI" id="CHEBI:136286"/>
    </reaction>
    <physiologicalReaction direction="left-to-right" evidence="12">
        <dbReference type="Rhea" id="RHEA:52049"/>
    </physiologicalReaction>
</comment>
<evidence type="ECO:0000313" key="18">
    <source>
        <dbReference type="EMBL" id="AJD25279.1"/>
    </source>
</evidence>
<comment type="catalytic activity">
    <reaction evidence="9">
        <text>9-hexadecanoyloxy-octadecanoate + H2O = 9-hydroxy-octadecanoate + hexadecanoate + H(+)</text>
        <dbReference type="Rhea" id="RHEA:52052"/>
        <dbReference type="ChEBI" id="CHEBI:7896"/>
        <dbReference type="ChEBI" id="CHEBI:15377"/>
        <dbReference type="ChEBI" id="CHEBI:15378"/>
        <dbReference type="ChEBI" id="CHEBI:83670"/>
        <dbReference type="ChEBI" id="CHEBI:136286"/>
    </reaction>
    <physiologicalReaction direction="left-to-right" evidence="9">
        <dbReference type="Rhea" id="RHEA:52053"/>
    </physiologicalReaction>
</comment>
<evidence type="ECO:0000256" key="16">
    <source>
        <dbReference type="ARBA" id="ARBA00049428"/>
    </source>
</evidence>
<feature type="transmembrane region" description="Helical" evidence="17">
    <location>
        <begin position="9"/>
        <end position="27"/>
    </location>
</feature>
<evidence type="ECO:0000256" key="13">
    <source>
        <dbReference type="ARBA" id="ARBA00049221"/>
    </source>
</evidence>
<sequence length="188" mass="22303">MNIKQLGRVSFHTIAFVMYLAAIVKFSQVGPMPHRKPHEEYAGRWKYLTYWNLWIQLLYFGFSLYIDFKKASSLNYMKLTHFRDKMYASIALPYGLFVFAVFWILYSINREYIYPQVLDSIFPVWLNHVSHTLIAPMLVIETWLLRHNHPKRKAGLSLTVLFGAVYITWVLYLALVMDVWVYPILPKS</sequence>
<reference evidence="18" key="1">
    <citation type="journal article" date="2014" name="J. Venom Res.">
        <title>Plectreurys tristis venome: A proteomic and transcriptomic analysis.</title>
        <authorList>
            <person name="Zobel-Thropp P.A."/>
            <person name="Thomas E.Z."/>
            <person name="David C.L."/>
            <person name="Breci L.A."/>
            <person name="Binford G.J."/>
        </authorList>
    </citation>
    <scope>NUCLEOTIDE SEQUENCE</scope>
    <source>
        <tissue evidence="18">Venom gland</tissue>
    </source>
</reference>